<proteinExistence type="predicted"/>
<dbReference type="AlphaFoldDB" id="A0A7I3Z3G8"/>
<dbReference type="Proteomes" id="UP000006727">
    <property type="component" value="Chromosome 4"/>
</dbReference>
<dbReference type="SUPFAM" id="SSF50729">
    <property type="entry name" value="PH domain-like"/>
    <property type="match status" value="1"/>
</dbReference>
<reference evidence="2 3" key="1">
    <citation type="journal article" date="2008" name="Science">
        <title>The Physcomitrella genome reveals evolutionary insights into the conquest of land by plants.</title>
        <authorList>
            <person name="Rensing S."/>
            <person name="Lang D."/>
            <person name="Zimmer A."/>
            <person name="Terry A."/>
            <person name="Salamov A."/>
            <person name="Shapiro H."/>
            <person name="Nishiyama T."/>
            <person name="Perroud P.-F."/>
            <person name="Lindquist E."/>
            <person name="Kamisugi Y."/>
            <person name="Tanahashi T."/>
            <person name="Sakakibara K."/>
            <person name="Fujita T."/>
            <person name="Oishi K."/>
            <person name="Shin-I T."/>
            <person name="Kuroki Y."/>
            <person name="Toyoda A."/>
            <person name="Suzuki Y."/>
            <person name="Hashimoto A."/>
            <person name="Yamaguchi K."/>
            <person name="Sugano A."/>
            <person name="Kohara Y."/>
            <person name="Fujiyama A."/>
            <person name="Anterola A."/>
            <person name="Aoki S."/>
            <person name="Ashton N."/>
            <person name="Barbazuk W.B."/>
            <person name="Barker E."/>
            <person name="Bennetzen J."/>
            <person name="Bezanilla M."/>
            <person name="Blankenship R."/>
            <person name="Cho S.H."/>
            <person name="Dutcher S."/>
            <person name="Estelle M."/>
            <person name="Fawcett J.A."/>
            <person name="Gundlach H."/>
            <person name="Hanada K."/>
            <person name="Heyl A."/>
            <person name="Hicks K.A."/>
            <person name="Hugh J."/>
            <person name="Lohr M."/>
            <person name="Mayer K."/>
            <person name="Melkozernov A."/>
            <person name="Murata T."/>
            <person name="Nelson D."/>
            <person name="Pils B."/>
            <person name="Prigge M."/>
            <person name="Reiss B."/>
            <person name="Renner T."/>
            <person name="Rombauts S."/>
            <person name="Rushton P."/>
            <person name="Sanderfoot A."/>
            <person name="Schween G."/>
            <person name="Shiu S.-H."/>
            <person name="Stueber K."/>
            <person name="Theodoulou F.L."/>
            <person name="Tu H."/>
            <person name="Van de Peer Y."/>
            <person name="Verrier P.J."/>
            <person name="Waters E."/>
            <person name="Wood A."/>
            <person name="Yang L."/>
            <person name="Cove D."/>
            <person name="Cuming A."/>
            <person name="Hasebe M."/>
            <person name="Lucas S."/>
            <person name="Mishler D.B."/>
            <person name="Reski R."/>
            <person name="Grigoriev I."/>
            <person name="Quatrano R.S."/>
            <person name="Boore J.L."/>
        </authorList>
    </citation>
    <scope>NUCLEOTIDE SEQUENCE [LARGE SCALE GENOMIC DNA]</scope>
    <source>
        <strain evidence="2 3">cv. Gransden 2004</strain>
    </source>
</reference>
<dbReference type="InParanoid" id="A0A7I3Z3G8"/>
<name>A0A7I3Z3G8_PHYPA</name>
<evidence type="ECO:0000313" key="2">
    <source>
        <dbReference type="EnsemblPlants" id="PAC:32920215.CDS.1"/>
    </source>
</evidence>
<dbReference type="Pfam" id="PF07933">
    <property type="entry name" value="DUF1681"/>
    <property type="match status" value="1"/>
</dbReference>
<dbReference type="InterPro" id="IPR012466">
    <property type="entry name" value="NECAP_PHear"/>
</dbReference>
<reference evidence="2" key="3">
    <citation type="submission" date="2020-12" db="UniProtKB">
        <authorList>
            <consortium name="EnsemblPlants"/>
        </authorList>
    </citation>
    <scope>IDENTIFICATION</scope>
</reference>
<dbReference type="GO" id="GO:0016020">
    <property type="term" value="C:membrane"/>
    <property type="evidence" value="ECO:0007669"/>
    <property type="project" value="InterPro"/>
</dbReference>
<feature type="domain" description="NECAP PHear" evidence="1">
    <location>
        <begin position="1"/>
        <end position="74"/>
    </location>
</feature>
<evidence type="ECO:0000313" key="3">
    <source>
        <dbReference type="Proteomes" id="UP000006727"/>
    </source>
</evidence>
<organism evidence="2 3">
    <name type="scientific">Physcomitrium patens</name>
    <name type="common">Spreading-leaved earth moss</name>
    <name type="synonym">Physcomitrella patens</name>
    <dbReference type="NCBI Taxonomy" id="3218"/>
    <lineage>
        <taxon>Eukaryota</taxon>
        <taxon>Viridiplantae</taxon>
        <taxon>Streptophyta</taxon>
        <taxon>Embryophyta</taxon>
        <taxon>Bryophyta</taxon>
        <taxon>Bryophytina</taxon>
        <taxon>Bryopsida</taxon>
        <taxon>Funariidae</taxon>
        <taxon>Funariales</taxon>
        <taxon>Funariaceae</taxon>
        <taxon>Physcomitrium</taxon>
    </lineage>
</organism>
<reference evidence="2 3" key="2">
    <citation type="journal article" date="2018" name="Plant J.">
        <title>The Physcomitrella patens chromosome-scale assembly reveals moss genome structure and evolution.</title>
        <authorList>
            <person name="Lang D."/>
            <person name="Ullrich K.K."/>
            <person name="Murat F."/>
            <person name="Fuchs J."/>
            <person name="Jenkins J."/>
            <person name="Haas F.B."/>
            <person name="Piednoel M."/>
            <person name="Gundlach H."/>
            <person name="Van Bel M."/>
            <person name="Meyberg R."/>
            <person name="Vives C."/>
            <person name="Morata J."/>
            <person name="Symeonidi A."/>
            <person name="Hiss M."/>
            <person name="Muchero W."/>
            <person name="Kamisugi Y."/>
            <person name="Saleh O."/>
            <person name="Blanc G."/>
            <person name="Decker E.L."/>
            <person name="van Gessel N."/>
            <person name="Grimwood J."/>
            <person name="Hayes R.D."/>
            <person name="Graham S.W."/>
            <person name="Gunter L.E."/>
            <person name="McDaniel S.F."/>
            <person name="Hoernstein S.N.W."/>
            <person name="Larsson A."/>
            <person name="Li F.W."/>
            <person name="Perroud P.F."/>
            <person name="Phillips J."/>
            <person name="Ranjan P."/>
            <person name="Rokshar D.S."/>
            <person name="Rothfels C.J."/>
            <person name="Schneider L."/>
            <person name="Shu S."/>
            <person name="Stevenson D.W."/>
            <person name="Thummler F."/>
            <person name="Tillich M."/>
            <person name="Villarreal Aguilar J.C."/>
            <person name="Widiez T."/>
            <person name="Wong G.K."/>
            <person name="Wymore A."/>
            <person name="Zhang Y."/>
            <person name="Zimmer A.D."/>
            <person name="Quatrano R.S."/>
            <person name="Mayer K.F.X."/>
            <person name="Goodstein D."/>
            <person name="Casacuberta J.M."/>
            <person name="Vandepoele K."/>
            <person name="Reski R."/>
            <person name="Cuming A.C."/>
            <person name="Tuskan G.A."/>
            <person name="Maumus F."/>
            <person name="Salse J."/>
            <person name="Schmutz J."/>
            <person name="Rensing S.A."/>
        </authorList>
    </citation>
    <scope>NUCLEOTIDE SEQUENCE [LARGE SCALE GENOMIC DNA]</scope>
    <source>
        <strain evidence="2 3">cv. Gransden 2004</strain>
    </source>
</reference>
<dbReference type="Gramene" id="Pp3c4_15920V3.1">
    <property type="protein sequence ID" value="PAC:32920215.CDS.1"/>
    <property type="gene ID" value="Pp3c4_15920"/>
</dbReference>
<accession>A0A7I3Z3G8</accession>
<evidence type="ECO:0000259" key="1">
    <source>
        <dbReference type="Pfam" id="PF07933"/>
    </source>
</evidence>
<dbReference type="EnsemblPlants" id="Pp3c4_15920V3.1">
    <property type="protein sequence ID" value="PAC:32920215.CDS.1"/>
    <property type="gene ID" value="Pp3c4_15920"/>
</dbReference>
<protein>
    <recommendedName>
        <fullName evidence="1">NECAP PHear domain-containing protein</fullName>
    </recommendedName>
</protein>
<sequence>KILPRGSSGGYKFGDWLQSDKIWTGRLRIVSLKATCEVRLEYFNTGELFPASPVMPGKRDATVENVVDLSRYFV</sequence>
<dbReference type="Gene3D" id="2.30.29.30">
    <property type="entry name" value="Pleckstrin-homology domain (PH domain)/Phosphotyrosine-binding domain (PTB)"/>
    <property type="match status" value="1"/>
</dbReference>
<dbReference type="EMBL" id="ABEU02000004">
    <property type="status" value="NOT_ANNOTATED_CDS"/>
    <property type="molecule type" value="Genomic_DNA"/>
</dbReference>
<dbReference type="PANTHER" id="PTHR12847:SF3">
    <property type="entry name" value="EAR-BINDING COAT-ASSOCIATED PROTEIN 2, PUTATIVE, EXPRESSED-RELATED"/>
    <property type="match status" value="1"/>
</dbReference>
<keyword evidence="3" id="KW-1185">Reference proteome</keyword>
<dbReference type="InterPro" id="IPR011993">
    <property type="entry name" value="PH-like_dom_sf"/>
</dbReference>
<dbReference type="GO" id="GO:0006897">
    <property type="term" value="P:endocytosis"/>
    <property type="evidence" value="ECO:0007669"/>
    <property type="project" value="InterPro"/>
</dbReference>
<dbReference type="PANTHER" id="PTHR12847">
    <property type="entry name" value="ATP-BINDING CASSETTE ABC TRANSPORTER-RELATED"/>
    <property type="match status" value="1"/>
</dbReference>